<dbReference type="PROSITE" id="PS51900">
    <property type="entry name" value="CB"/>
    <property type="match status" value="1"/>
</dbReference>
<keyword evidence="4" id="KW-0233">DNA recombination</keyword>
<dbReference type="InterPro" id="IPR011010">
    <property type="entry name" value="DNA_brk_join_enz"/>
</dbReference>
<dbReference type="InterPro" id="IPR050808">
    <property type="entry name" value="Phage_Integrase"/>
</dbReference>
<dbReference type="InterPro" id="IPR013762">
    <property type="entry name" value="Integrase-like_cat_sf"/>
</dbReference>
<dbReference type="RefSeq" id="WP_149326604.1">
    <property type="nucleotide sequence ID" value="NZ_VTPY01000001.1"/>
</dbReference>
<comment type="similarity">
    <text evidence="1">Belongs to the 'phage' integrase family.</text>
</comment>
<keyword evidence="2" id="KW-0229">DNA integration</keyword>
<evidence type="ECO:0000256" key="2">
    <source>
        <dbReference type="ARBA" id="ARBA00022908"/>
    </source>
</evidence>
<dbReference type="InterPro" id="IPR002104">
    <property type="entry name" value="Integrase_catalytic"/>
</dbReference>
<dbReference type="SUPFAM" id="SSF56349">
    <property type="entry name" value="DNA breaking-rejoining enzymes"/>
    <property type="match status" value="1"/>
</dbReference>
<dbReference type="InterPro" id="IPR015094">
    <property type="entry name" value="Integrase_lambda-typ_DNA-bd_N"/>
</dbReference>
<keyword evidence="3 5" id="KW-0238">DNA-binding</keyword>
<evidence type="ECO:0000256" key="1">
    <source>
        <dbReference type="ARBA" id="ARBA00008857"/>
    </source>
</evidence>
<name>A0A7V7G2K3_9GAMM</name>
<dbReference type="AlphaFoldDB" id="A0A7V7G2K3"/>
<dbReference type="PANTHER" id="PTHR30629:SF2">
    <property type="entry name" value="PROPHAGE INTEGRASE INTS-RELATED"/>
    <property type="match status" value="1"/>
</dbReference>
<reference evidence="8 9" key="1">
    <citation type="submission" date="2019-08" db="EMBL/GenBank/DDBJ databases">
        <title>Bioinformatics analysis of the strain L3 and L5.</title>
        <authorList>
            <person name="Li X."/>
        </authorList>
    </citation>
    <scope>NUCLEOTIDE SEQUENCE [LARGE SCALE GENOMIC DNA]</scope>
    <source>
        <strain evidence="8 9">L5</strain>
    </source>
</reference>
<dbReference type="GO" id="GO:0006310">
    <property type="term" value="P:DNA recombination"/>
    <property type="evidence" value="ECO:0007669"/>
    <property type="project" value="UniProtKB-KW"/>
</dbReference>
<organism evidence="8 9">
    <name type="scientific">Billgrantia pellis</name>
    <dbReference type="NCBI Taxonomy" id="2606936"/>
    <lineage>
        <taxon>Bacteria</taxon>
        <taxon>Pseudomonadati</taxon>
        <taxon>Pseudomonadota</taxon>
        <taxon>Gammaproteobacteria</taxon>
        <taxon>Oceanospirillales</taxon>
        <taxon>Halomonadaceae</taxon>
        <taxon>Billgrantia</taxon>
    </lineage>
</organism>
<feature type="domain" description="Core-binding (CB)" evidence="7">
    <location>
        <begin position="71"/>
        <end position="151"/>
    </location>
</feature>
<proteinExistence type="inferred from homology"/>
<sequence length="377" mass="42789">MAPRPRKRKHKGLEPNLYESGGSYVYRNPITGKRHGMGSDKAKAQAAARILNARLVKGADLVARVEGTDGITLGHAIEQFQRERVDSGSKLAAGTRANKRYALQRIAKDRGDMPLEQITTRWCAQYLDEHYKGEPYRYHRALLSQVFNYARTKGWMDENPIEPTAKSDAGYSKQRRRLTPGQFKAIYDKAEPWFQIAMELSLVCLFGRAEVAAARYDHIVDGRLRYIRKKTRTRSHTAYVAIEVTPAIEDLVQRSRLLPPVSPYIVHRVHKRITAETKARDHWSRVTDDMISKEFARLRDKVPEIAKLESRQRPTFHEIRSLGSKLLEDSGADLGDIQVLMGHADEAMTQHYLDGHGIRWQEAKGPGKGMKALLGAP</sequence>
<dbReference type="SUPFAM" id="SSF54171">
    <property type="entry name" value="DNA-binding domain"/>
    <property type="match status" value="1"/>
</dbReference>
<evidence type="ECO:0000313" key="8">
    <source>
        <dbReference type="EMBL" id="KAA0014394.1"/>
    </source>
</evidence>
<dbReference type="EMBL" id="VTPY01000001">
    <property type="protein sequence ID" value="KAA0014394.1"/>
    <property type="molecule type" value="Genomic_DNA"/>
</dbReference>
<dbReference type="PROSITE" id="PS51898">
    <property type="entry name" value="TYR_RECOMBINASE"/>
    <property type="match status" value="1"/>
</dbReference>
<dbReference type="Pfam" id="PF00589">
    <property type="entry name" value="Phage_integrase"/>
    <property type="match status" value="1"/>
</dbReference>
<keyword evidence="9" id="KW-1185">Reference proteome</keyword>
<dbReference type="InterPro" id="IPR016177">
    <property type="entry name" value="DNA-bd_dom_sf"/>
</dbReference>
<evidence type="ECO:0000259" key="7">
    <source>
        <dbReference type="PROSITE" id="PS51900"/>
    </source>
</evidence>
<evidence type="ECO:0000313" key="9">
    <source>
        <dbReference type="Proteomes" id="UP000486760"/>
    </source>
</evidence>
<dbReference type="Gene3D" id="1.10.150.130">
    <property type="match status" value="1"/>
</dbReference>
<dbReference type="GO" id="GO:0008907">
    <property type="term" value="F:integrase activity"/>
    <property type="evidence" value="ECO:0007669"/>
    <property type="project" value="InterPro"/>
</dbReference>
<protein>
    <submittedName>
        <fullName evidence="8">Tyrosine-type recombinase/integrase</fullName>
    </submittedName>
</protein>
<evidence type="ECO:0000256" key="4">
    <source>
        <dbReference type="ARBA" id="ARBA00023172"/>
    </source>
</evidence>
<accession>A0A7V7G2K3</accession>
<dbReference type="Gene3D" id="3.30.160.60">
    <property type="entry name" value="Classic Zinc Finger"/>
    <property type="match status" value="1"/>
</dbReference>
<dbReference type="InterPro" id="IPR044068">
    <property type="entry name" value="CB"/>
</dbReference>
<dbReference type="Gene3D" id="1.10.443.10">
    <property type="entry name" value="Intergrase catalytic core"/>
    <property type="match status" value="1"/>
</dbReference>
<dbReference type="Proteomes" id="UP000486760">
    <property type="component" value="Unassembled WGS sequence"/>
</dbReference>
<evidence type="ECO:0000256" key="3">
    <source>
        <dbReference type="ARBA" id="ARBA00023125"/>
    </source>
</evidence>
<evidence type="ECO:0000259" key="6">
    <source>
        <dbReference type="PROSITE" id="PS51898"/>
    </source>
</evidence>
<dbReference type="Pfam" id="PF09003">
    <property type="entry name" value="Arm-DNA-bind_1"/>
    <property type="match status" value="1"/>
</dbReference>
<comment type="caution">
    <text evidence="8">The sequence shown here is derived from an EMBL/GenBank/DDBJ whole genome shotgun (WGS) entry which is preliminary data.</text>
</comment>
<dbReference type="InterPro" id="IPR010998">
    <property type="entry name" value="Integrase_recombinase_N"/>
</dbReference>
<dbReference type="GO" id="GO:0003677">
    <property type="term" value="F:DNA binding"/>
    <property type="evidence" value="ECO:0007669"/>
    <property type="project" value="UniProtKB-UniRule"/>
</dbReference>
<evidence type="ECO:0000256" key="5">
    <source>
        <dbReference type="PROSITE-ProRule" id="PRU01248"/>
    </source>
</evidence>
<gene>
    <name evidence="8" type="ORF">F0A17_01725</name>
</gene>
<feature type="domain" description="Tyr recombinase" evidence="6">
    <location>
        <begin position="173"/>
        <end position="365"/>
    </location>
</feature>
<dbReference type="PANTHER" id="PTHR30629">
    <property type="entry name" value="PROPHAGE INTEGRASE"/>
    <property type="match status" value="1"/>
</dbReference>